<feature type="region of interest" description="Disordered" evidence="1">
    <location>
        <begin position="26"/>
        <end position="61"/>
    </location>
</feature>
<evidence type="ECO:0000313" key="3">
    <source>
        <dbReference type="Proteomes" id="UP001307849"/>
    </source>
</evidence>
<evidence type="ECO:0000313" key="2">
    <source>
        <dbReference type="EMBL" id="KAK6518381.1"/>
    </source>
</evidence>
<evidence type="ECO:0000256" key="1">
    <source>
        <dbReference type="SAM" id="MobiDB-lite"/>
    </source>
</evidence>
<proteinExistence type="predicted"/>
<gene>
    <name evidence="2" type="ORF">TWF506_005539</name>
</gene>
<feature type="compositionally biased region" description="Polar residues" evidence="1">
    <location>
        <begin position="26"/>
        <end position="58"/>
    </location>
</feature>
<protein>
    <submittedName>
        <fullName evidence="2">Uncharacterized protein</fullName>
    </submittedName>
</protein>
<dbReference type="EMBL" id="JAVHJM010000002">
    <property type="protein sequence ID" value="KAK6518381.1"/>
    <property type="molecule type" value="Genomic_DNA"/>
</dbReference>
<accession>A0AAN8S3C8</accession>
<comment type="caution">
    <text evidence="2">The sequence shown here is derived from an EMBL/GenBank/DDBJ whole genome shotgun (WGS) entry which is preliminary data.</text>
</comment>
<dbReference type="AlphaFoldDB" id="A0AAN8S3C8"/>
<sequence>MAIQLTHSTFFRYSISDYWISVTTNQIPTMPSQPQSPRSNKGGSTNCSTKASSGSSLSPLAEEKSTLGSFKKVGNTSGGWVMKPVEYDPNGYGDQFAFEVVVKK</sequence>
<dbReference type="Proteomes" id="UP001307849">
    <property type="component" value="Unassembled WGS sequence"/>
</dbReference>
<name>A0AAN8S3C8_9PEZI</name>
<keyword evidence="3" id="KW-1185">Reference proteome</keyword>
<organism evidence="2 3">
    <name type="scientific">Arthrobotrys conoides</name>
    <dbReference type="NCBI Taxonomy" id="74498"/>
    <lineage>
        <taxon>Eukaryota</taxon>
        <taxon>Fungi</taxon>
        <taxon>Dikarya</taxon>
        <taxon>Ascomycota</taxon>
        <taxon>Pezizomycotina</taxon>
        <taxon>Orbiliomycetes</taxon>
        <taxon>Orbiliales</taxon>
        <taxon>Orbiliaceae</taxon>
        <taxon>Arthrobotrys</taxon>
    </lineage>
</organism>
<reference evidence="2 3" key="1">
    <citation type="submission" date="2019-10" db="EMBL/GenBank/DDBJ databases">
        <authorList>
            <person name="Palmer J.M."/>
        </authorList>
    </citation>
    <scope>NUCLEOTIDE SEQUENCE [LARGE SCALE GENOMIC DNA]</scope>
    <source>
        <strain evidence="2 3">TWF506</strain>
    </source>
</reference>